<dbReference type="Gene3D" id="3.40.50.1820">
    <property type="entry name" value="alpha/beta hydrolase"/>
    <property type="match status" value="1"/>
</dbReference>
<dbReference type="EMBL" id="CVMT01000012">
    <property type="protein sequence ID" value="CRG92301.1"/>
    <property type="molecule type" value="Genomic_DNA"/>
</dbReference>
<dbReference type="STRING" id="28573.A0A0U1MB49"/>
<organism evidence="2 3">
    <name type="scientific">Talaromyces islandicus</name>
    <name type="common">Penicillium islandicum</name>
    <dbReference type="NCBI Taxonomy" id="28573"/>
    <lineage>
        <taxon>Eukaryota</taxon>
        <taxon>Fungi</taxon>
        <taxon>Dikarya</taxon>
        <taxon>Ascomycota</taxon>
        <taxon>Pezizomycotina</taxon>
        <taxon>Eurotiomycetes</taxon>
        <taxon>Eurotiomycetidae</taxon>
        <taxon>Eurotiales</taxon>
        <taxon>Trichocomaceae</taxon>
        <taxon>Talaromyces</taxon>
        <taxon>Talaromyces sect. Islandici</taxon>
    </lineage>
</organism>
<feature type="domain" description="Carboxylesterase type B" evidence="1">
    <location>
        <begin position="7"/>
        <end position="206"/>
    </location>
</feature>
<dbReference type="InterPro" id="IPR002018">
    <property type="entry name" value="CarbesteraseB"/>
</dbReference>
<protein>
    <recommendedName>
        <fullName evidence="1">Carboxylesterase type B domain-containing protein</fullName>
    </recommendedName>
</protein>
<name>A0A0U1MB49_TALIS</name>
<gene>
    <name evidence="2" type="ORF">PISL3812_09358</name>
</gene>
<reference evidence="2 3" key="1">
    <citation type="submission" date="2015-04" db="EMBL/GenBank/DDBJ databases">
        <authorList>
            <person name="Syromyatnikov M.Y."/>
            <person name="Popov V.N."/>
        </authorList>
    </citation>
    <scope>NUCLEOTIDE SEQUENCE [LARGE SCALE GENOMIC DNA]</scope>
    <source>
        <strain evidence="2">WF-38-12</strain>
    </source>
</reference>
<keyword evidence="3" id="KW-1185">Reference proteome</keyword>
<accession>A0A0U1MB49</accession>
<proteinExistence type="predicted"/>
<dbReference type="AlphaFoldDB" id="A0A0U1MB49"/>
<dbReference type="InterPro" id="IPR029058">
    <property type="entry name" value="AB_hydrolase_fold"/>
</dbReference>
<evidence type="ECO:0000313" key="2">
    <source>
        <dbReference type="EMBL" id="CRG92301.1"/>
    </source>
</evidence>
<evidence type="ECO:0000313" key="3">
    <source>
        <dbReference type="Proteomes" id="UP000054383"/>
    </source>
</evidence>
<evidence type="ECO:0000259" key="1">
    <source>
        <dbReference type="Pfam" id="PF00135"/>
    </source>
</evidence>
<dbReference type="OrthoDB" id="408631at2759"/>
<dbReference type="SUPFAM" id="SSF53474">
    <property type="entry name" value="alpha/beta-Hydrolases"/>
    <property type="match status" value="1"/>
</dbReference>
<sequence length="212" mass="23969">MNHAWSPMGGVVDGDVIPANPALILSTKSYSRKDFELMIGFAKDEWQFFPGHSSTFRHGNEFNAISILEQVFGKDKALSLFMSYKGLYPTHTTAQLLNDIMSMQMFKFSSLEIASNFASQVFSTYVFQFSVDLPAGGDAIHTGDMPFIFRNFTSQDMEKWPAFEGIDTQVIARLSANFGELYGSFIRRGDVGKPDRWPTFSFDNTNQTVLWF</sequence>
<dbReference type="Pfam" id="PF00135">
    <property type="entry name" value="COesterase"/>
    <property type="match status" value="1"/>
</dbReference>
<dbReference type="Proteomes" id="UP000054383">
    <property type="component" value="Unassembled WGS sequence"/>
</dbReference>